<keyword evidence="2" id="KW-1185">Reference proteome</keyword>
<dbReference type="AlphaFoldDB" id="A0A6G1H447"/>
<evidence type="ECO:0000313" key="2">
    <source>
        <dbReference type="Proteomes" id="UP000800041"/>
    </source>
</evidence>
<dbReference type="Proteomes" id="UP000800041">
    <property type="component" value="Unassembled WGS sequence"/>
</dbReference>
<protein>
    <submittedName>
        <fullName evidence="1">Uncharacterized protein</fullName>
    </submittedName>
</protein>
<dbReference type="EMBL" id="ML977150">
    <property type="protein sequence ID" value="KAF1988003.1"/>
    <property type="molecule type" value="Genomic_DNA"/>
</dbReference>
<proteinExistence type="predicted"/>
<gene>
    <name evidence="1" type="ORF">K402DRAFT_38833</name>
</gene>
<accession>A0A6G1H447</accession>
<evidence type="ECO:0000313" key="1">
    <source>
        <dbReference type="EMBL" id="KAF1988003.1"/>
    </source>
</evidence>
<name>A0A6G1H447_9PEZI</name>
<organism evidence="1 2">
    <name type="scientific">Aulographum hederae CBS 113979</name>
    <dbReference type="NCBI Taxonomy" id="1176131"/>
    <lineage>
        <taxon>Eukaryota</taxon>
        <taxon>Fungi</taxon>
        <taxon>Dikarya</taxon>
        <taxon>Ascomycota</taxon>
        <taxon>Pezizomycotina</taxon>
        <taxon>Dothideomycetes</taxon>
        <taxon>Pleosporomycetidae</taxon>
        <taxon>Aulographales</taxon>
        <taxon>Aulographaceae</taxon>
    </lineage>
</organism>
<sequence>MCSIVGLMRPERRNMKAQGRKRLQWQTVVECCRPRGAWNSGGKSRWLAKESAARSPLTPPLLFYYIVPLHLPPSTRPPPRFTPLLHPLVLVTELAELLCLVFQPNVLESCTTAASPHYTSISLPSNPPPPLGLAWIFNFILRLNKEILPVVASLLHSFSCPDFEAQFQSLSVPFNQLLPILLIVFCRSVWGDSCQAPRILRGRVGSAITQWKK</sequence>
<reference evidence="1" key="1">
    <citation type="journal article" date="2020" name="Stud. Mycol.">
        <title>101 Dothideomycetes genomes: a test case for predicting lifestyles and emergence of pathogens.</title>
        <authorList>
            <person name="Haridas S."/>
            <person name="Albert R."/>
            <person name="Binder M."/>
            <person name="Bloem J."/>
            <person name="Labutti K."/>
            <person name="Salamov A."/>
            <person name="Andreopoulos B."/>
            <person name="Baker S."/>
            <person name="Barry K."/>
            <person name="Bills G."/>
            <person name="Bluhm B."/>
            <person name="Cannon C."/>
            <person name="Castanera R."/>
            <person name="Culley D."/>
            <person name="Daum C."/>
            <person name="Ezra D."/>
            <person name="Gonzalez J."/>
            <person name="Henrissat B."/>
            <person name="Kuo A."/>
            <person name="Liang C."/>
            <person name="Lipzen A."/>
            <person name="Lutzoni F."/>
            <person name="Magnuson J."/>
            <person name="Mondo S."/>
            <person name="Nolan M."/>
            <person name="Ohm R."/>
            <person name="Pangilinan J."/>
            <person name="Park H.-J."/>
            <person name="Ramirez L."/>
            <person name="Alfaro M."/>
            <person name="Sun H."/>
            <person name="Tritt A."/>
            <person name="Yoshinaga Y."/>
            <person name="Zwiers L.-H."/>
            <person name="Turgeon B."/>
            <person name="Goodwin S."/>
            <person name="Spatafora J."/>
            <person name="Crous P."/>
            <person name="Grigoriev I."/>
        </authorList>
    </citation>
    <scope>NUCLEOTIDE SEQUENCE</scope>
    <source>
        <strain evidence="1">CBS 113979</strain>
    </source>
</reference>